<proteinExistence type="predicted"/>
<reference evidence="1 2" key="1">
    <citation type="journal article" date="2019" name="Sci. Rep.">
        <title>Orb-weaving spider Araneus ventricosus genome elucidates the spidroin gene catalogue.</title>
        <authorList>
            <person name="Kono N."/>
            <person name="Nakamura H."/>
            <person name="Ohtoshi R."/>
            <person name="Moran D.A.P."/>
            <person name="Shinohara A."/>
            <person name="Yoshida Y."/>
            <person name="Fujiwara M."/>
            <person name="Mori M."/>
            <person name="Tomita M."/>
            <person name="Arakawa K."/>
        </authorList>
    </citation>
    <scope>NUCLEOTIDE SEQUENCE [LARGE SCALE GENOMIC DNA]</scope>
</reference>
<name>A0A4Y2NL64_ARAVE</name>
<evidence type="ECO:0000313" key="1">
    <source>
        <dbReference type="EMBL" id="GBN40248.1"/>
    </source>
</evidence>
<dbReference type="EMBL" id="BGPR01009475">
    <property type="protein sequence ID" value="GBN40248.1"/>
    <property type="molecule type" value="Genomic_DNA"/>
</dbReference>
<organism evidence="1 2">
    <name type="scientific">Araneus ventricosus</name>
    <name type="common">Orbweaver spider</name>
    <name type="synonym">Epeira ventricosa</name>
    <dbReference type="NCBI Taxonomy" id="182803"/>
    <lineage>
        <taxon>Eukaryota</taxon>
        <taxon>Metazoa</taxon>
        <taxon>Ecdysozoa</taxon>
        <taxon>Arthropoda</taxon>
        <taxon>Chelicerata</taxon>
        <taxon>Arachnida</taxon>
        <taxon>Araneae</taxon>
        <taxon>Araneomorphae</taxon>
        <taxon>Entelegynae</taxon>
        <taxon>Araneoidea</taxon>
        <taxon>Araneidae</taxon>
        <taxon>Araneus</taxon>
    </lineage>
</organism>
<accession>A0A4Y2NL64</accession>
<comment type="caution">
    <text evidence="1">The sequence shown here is derived from an EMBL/GenBank/DDBJ whole genome shotgun (WGS) entry which is preliminary data.</text>
</comment>
<evidence type="ECO:0000313" key="2">
    <source>
        <dbReference type="Proteomes" id="UP000499080"/>
    </source>
</evidence>
<feature type="non-terminal residue" evidence="1">
    <location>
        <position position="18"/>
    </location>
</feature>
<keyword evidence="2" id="KW-1185">Reference proteome</keyword>
<sequence length="18" mass="2077">MLIALEAERLWSSIRCVS</sequence>
<dbReference type="Proteomes" id="UP000499080">
    <property type="component" value="Unassembled WGS sequence"/>
</dbReference>
<dbReference type="AlphaFoldDB" id="A0A4Y2NL64"/>
<gene>
    <name evidence="1" type="ORF">AVEN_106825_1</name>
</gene>
<protein>
    <submittedName>
        <fullName evidence="1">Uncharacterized protein</fullName>
    </submittedName>
</protein>